<dbReference type="GO" id="GO:0008270">
    <property type="term" value="F:zinc ion binding"/>
    <property type="evidence" value="ECO:0007669"/>
    <property type="project" value="UniProtKB-KW"/>
</dbReference>
<reference evidence="14 15" key="1">
    <citation type="submission" date="2008-07" db="EMBL/GenBank/DDBJ databases">
        <authorList>
            <person name="El-Sayed N."/>
            <person name="Caler E."/>
            <person name="Inman J."/>
            <person name="Amedeo P."/>
            <person name="Hass B."/>
            <person name="Wortman J."/>
        </authorList>
    </citation>
    <scope>NUCLEOTIDE SEQUENCE [LARGE SCALE GENOMIC DNA]</scope>
    <source>
        <strain evidence="15">ATCC 50983 / TXsc</strain>
    </source>
</reference>
<keyword evidence="8" id="KW-0862">Zinc</keyword>
<dbReference type="InterPro" id="IPR036361">
    <property type="entry name" value="SAP_dom_sf"/>
</dbReference>
<accession>C5KBM6</accession>
<evidence type="ECO:0000259" key="12">
    <source>
        <dbReference type="PROSITE" id="PS50800"/>
    </source>
</evidence>
<keyword evidence="6 10" id="KW-0863">Zinc-finger</keyword>
<evidence type="ECO:0000256" key="10">
    <source>
        <dbReference type="PROSITE-ProRule" id="PRU00452"/>
    </source>
</evidence>
<feature type="domain" description="SP-RING-type" evidence="13">
    <location>
        <begin position="300"/>
        <end position="398"/>
    </location>
</feature>
<dbReference type="GeneID" id="9048627"/>
<dbReference type="Pfam" id="PF02891">
    <property type="entry name" value="zf-MIZ"/>
    <property type="match status" value="1"/>
</dbReference>
<dbReference type="InterPro" id="IPR003034">
    <property type="entry name" value="SAP_dom"/>
</dbReference>
<evidence type="ECO:0000256" key="6">
    <source>
        <dbReference type="ARBA" id="ARBA00022771"/>
    </source>
</evidence>
<dbReference type="Pfam" id="PF02037">
    <property type="entry name" value="SAP"/>
    <property type="match status" value="1"/>
</dbReference>
<feature type="region of interest" description="Disordered" evidence="11">
    <location>
        <begin position="465"/>
        <end position="492"/>
    </location>
</feature>
<evidence type="ECO:0000259" key="13">
    <source>
        <dbReference type="PROSITE" id="PS51044"/>
    </source>
</evidence>
<protein>
    <submittedName>
        <fullName evidence="14">Sumo ligase, putative</fullName>
    </submittedName>
</protein>
<sequence>MGPASVGEIATTLQALPSFTVNVLKDYCRHMNLKVSGRKAELIERIREAVEENPDLLTAALVWPPLVLPTGKKIPPHGTSGGNGHPKKRESPRPNAEMPSGMTAFRDSVVEAAFARMDPFWPLVVDNVPPNDGIVGLWRIAEQGSYETYLSMPDSSLCSVPGARIWARMMAIPSRMLTPSDANTFIRTKVSLQHVWPHSFLLEFADGAGIKVLPPEHLRKRRDCPLDITDCIPPHQTAVPFKVTIQFDPKLPSAAELHYVLAIVKCMPQEPSAILKGVPVEDVRVSSSRIRSILSRKEYEEDDLQISGSSDEVDGETRALRLTCPLSYARMEYPARGRDCTHIQCFDLEWFIQAQKMMAAFNNRWKCAVCDAVLRPDKILIDGFILAILRATKGTQAEEVFVTKSTAEWSLNPPNHDNTTDGRDPDGCCSYSTASTKSSTVDGHYDKSCDTDVPLKRARLDKEYLGGRETVDGGHEENNEEVVDLCDDSDDG</sequence>
<evidence type="ECO:0000256" key="9">
    <source>
        <dbReference type="ARBA" id="ARBA00023242"/>
    </source>
</evidence>
<evidence type="ECO:0000256" key="4">
    <source>
        <dbReference type="ARBA" id="ARBA00022679"/>
    </source>
</evidence>
<dbReference type="Gene3D" id="3.30.40.10">
    <property type="entry name" value="Zinc/RING finger domain, C3HC4 (zinc finger)"/>
    <property type="match status" value="1"/>
</dbReference>
<keyword evidence="7" id="KW-0833">Ubl conjugation pathway</keyword>
<dbReference type="GO" id="GO:0061665">
    <property type="term" value="F:SUMO ligase activity"/>
    <property type="evidence" value="ECO:0007669"/>
    <property type="project" value="TreeGrafter"/>
</dbReference>
<keyword evidence="5" id="KW-0479">Metal-binding</keyword>
<comment type="subcellular location">
    <subcellularLocation>
        <location evidence="1">Nucleus</location>
    </subcellularLocation>
</comment>
<evidence type="ECO:0000256" key="8">
    <source>
        <dbReference type="ARBA" id="ARBA00022833"/>
    </source>
</evidence>
<evidence type="ECO:0000256" key="11">
    <source>
        <dbReference type="SAM" id="MobiDB-lite"/>
    </source>
</evidence>
<evidence type="ECO:0000313" key="14">
    <source>
        <dbReference type="EMBL" id="EER18146.1"/>
    </source>
</evidence>
<evidence type="ECO:0000256" key="5">
    <source>
        <dbReference type="ARBA" id="ARBA00022723"/>
    </source>
</evidence>
<keyword evidence="4" id="KW-0808">Transferase</keyword>
<gene>
    <name evidence="14" type="ORF">Pmar_PMAR009174</name>
</gene>
<dbReference type="EMBL" id="GG671883">
    <property type="protein sequence ID" value="EER18146.1"/>
    <property type="molecule type" value="Genomic_DNA"/>
</dbReference>
<name>C5KBM6_PERM5</name>
<dbReference type="CDD" id="cd16650">
    <property type="entry name" value="SP-RING_PIAS-like"/>
    <property type="match status" value="1"/>
</dbReference>
<dbReference type="AlphaFoldDB" id="C5KBM6"/>
<dbReference type="GO" id="GO:0005634">
    <property type="term" value="C:nucleus"/>
    <property type="evidence" value="ECO:0007669"/>
    <property type="project" value="UniProtKB-SubCell"/>
</dbReference>
<proteinExistence type="inferred from homology"/>
<dbReference type="GO" id="GO:0000785">
    <property type="term" value="C:chromatin"/>
    <property type="evidence" value="ECO:0007669"/>
    <property type="project" value="TreeGrafter"/>
</dbReference>
<keyword evidence="15" id="KW-1185">Reference proteome</keyword>
<dbReference type="GO" id="GO:0016874">
    <property type="term" value="F:ligase activity"/>
    <property type="evidence" value="ECO:0007669"/>
    <property type="project" value="UniProtKB-KW"/>
</dbReference>
<dbReference type="RefSeq" id="XP_002786350.1">
    <property type="nucleotide sequence ID" value="XM_002786304.1"/>
</dbReference>
<dbReference type="SMART" id="SM00513">
    <property type="entry name" value="SAP"/>
    <property type="match status" value="1"/>
</dbReference>
<dbReference type="PROSITE" id="PS50800">
    <property type="entry name" value="SAP"/>
    <property type="match status" value="1"/>
</dbReference>
<evidence type="ECO:0000256" key="1">
    <source>
        <dbReference type="ARBA" id="ARBA00004123"/>
    </source>
</evidence>
<dbReference type="InterPro" id="IPR013083">
    <property type="entry name" value="Znf_RING/FYVE/PHD"/>
</dbReference>
<evidence type="ECO:0000313" key="15">
    <source>
        <dbReference type="Proteomes" id="UP000007800"/>
    </source>
</evidence>
<dbReference type="InParanoid" id="C5KBM6"/>
<dbReference type="Proteomes" id="UP000007800">
    <property type="component" value="Unassembled WGS sequence"/>
</dbReference>
<feature type="compositionally biased region" description="Basic and acidic residues" evidence="11">
    <location>
        <begin position="465"/>
        <end position="477"/>
    </location>
</feature>
<feature type="domain" description="SAP" evidence="12">
    <location>
        <begin position="16"/>
        <end position="50"/>
    </location>
</feature>
<dbReference type="PANTHER" id="PTHR10782:SF4">
    <property type="entry name" value="TONALLI, ISOFORM E"/>
    <property type="match status" value="1"/>
</dbReference>
<dbReference type="InterPro" id="IPR004181">
    <property type="entry name" value="Znf_MIZ"/>
</dbReference>
<dbReference type="OrthoDB" id="28127at2759"/>
<organism evidence="15">
    <name type="scientific">Perkinsus marinus (strain ATCC 50983 / TXsc)</name>
    <dbReference type="NCBI Taxonomy" id="423536"/>
    <lineage>
        <taxon>Eukaryota</taxon>
        <taxon>Sar</taxon>
        <taxon>Alveolata</taxon>
        <taxon>Perkinsozoa</taxon>
        <taxon>Perkinsea</taxon>
        <taxon>Perkinsida</taxon>
        <taxon>Perkinsidae</taxon>
        <taxon>Perkinsus</taxon>
    </lineage>
</organism>
<dbReference type="UniPathway" id="UPA00886"/>
<dbReference type="PANTHER" id="PTHR10782">
    <property type="entry name" value="ZINC FINGER MIZ DOMAIN-CONTAINING PROTEIN"/>
    <property type="match status" value="1"/>
</dbReference>
<dbReference type="OMA" id="GGHEENN"/>
<comment type="similarity">
    <text evidence="3">Belongs to the PIAS family.</text>
</comment>
<evidence type="ECO:0000256" key="2">
    <source>
        <dbReference type="ARBA" id="ARBA00004718"/>
    </source>
</evidence>
<comment type="pathway">
    <text evidence="2">Protein modification; protein sumoylation.</text>
</comment>
<keyword evidence="14" id="KW-0436">Ligase</keyword>
<feature type="region of interest" description="Disordered" evidence="11">
    <location>
        <begin position="72"/>
        <end position="101"/>
    </location>
</feature>
<keyword evidence="9" id="KW-0539">Nucleus</keyword>
<feature type="compositionally biased region" description="Acidic residues" evidence="11">
    <location>
        <begin position="478"/>
        <end position="492"/>
    </location>
</feature>
<dbReference type="Gene3D" id="1.10.720.30">
    <property type="entry name" value="SAP domain"/>
    <property type="match status" value="1"/>
</dbReference>
<evidence type="ECO:0000256" key="3">
    <source>
        <dbReference type="ARBA" id="ARBA00005383"/>
    </source>
</evidence>
<evidence type="ECO:0000256" key="7">
    <source>
        <dbReference type="ARBA" id="ARBA00022786"/>
    </source>
</evidence>
<dbReference type="GO" id="GO:0016925">
    <property type="term" value="P:protein sumoylation"/>
    <property type="evidence" value="ECO:0007669"/>
    <property type="project" value="UniProtKB-UniPathway"/>
</dbReference>
<dbReference type="SUPFAM" id="SSF68906">
    <property type="entry name" value="SAP domain"/>
    <property type="match status" value="1"/>
</dbReference>
<dbReference type="PROSITE" id="PS51044">
    <property type="entry name" value="ZF_SP_RING"/>
    <property type="match status" value="1"/>
</dbReference>